<proteinExistence type="predicted"/>
<evidence type="ECO:0000313" key="2">
    <source>
        <dbReference type="EMBL" id="CAH2396146.1"/>
    </source>
</evidence>
<protein>
    <submittedName>
        <fullName evidence="2">Uncharacterized protein</fullName>
    </submittedName>
</protein>
<organism evidence="2 3">
    <name type="scientific">Mesorhizobium escarrei</name>
    <dbReference type="NCBI Taxonomy" id="666018"/>
    <lineage>
        <taxon>Bacteria</taxon>
        <taxon>Pseudomonadati</taxon>
        <taxon>Pseudomonadota</taxon>
        <taxon>Alphaproteobacteria</taxon>
        <taxon>Hyphomicrobiales</taxon>
        <taxon>Phyllobacteriaceae</taxon>
        <taxon>Mesorhizobium</taxon>
    </lineage>
</organism>
<dbReference type="Proteomes" id="UP001153050">
    <property type="component" value="Unassembled WGS sequence"/>
</dbReference>
<accession>A0ABM9DHT7</accession>
<feature type="region of interest" description="Disordered" evidence="1">
    <location>
        <begin position="1"/>
        <end position="52"/>
    </location>
</feature>
<evidence type="ECO:0000256" key="1">
    <source>
        <dbReference type="SAM" id="MobiDB-lite"/>
    </source>
</evidence>
<evidence type="ECO:0000313" key="3">
    <source>
        <dbReference type="Proteomes" id="UP001153050"/>
    </source>
</evidence>
<dbReference type="EMBL" id="CAKXZT010000035">
    <property type="protein sequence ID" value="CAH2396146.1"/>
    <property type="molecule type" value="Genomic_DNA"/>
</dbReference>
<reference evidence="2 3" key="1">
    <citation type="submission" date="2022-03" db="EMBL/GenBank/DDBJ databases">
        <authorList>
            <person name="Brunel B."/>
        </authorList>
    </citation>
    <scope>NUCLEOTIDE SEQUENCE [LARGE SCALE GENOMIC DNA]</scope>
    <source>
        <strain evidence="2">STM5069sample</strain>
    </source>
</reference>
<comment type="caution">
    <text evidence="2">The sequence shown here is derived from an EMBL/GenBank/DDBJ whole genome shotgun (WGS) entry which is preliminary data.</text>
</comment>
<keyword evidence="3" id="KW-1185">Reference proteome</keyword>
<sequence>MLQSPVGTGKSEPKPTYVFHDANGSFAPHASHSNGPDRSHQERTSLAPGPKWLRTSNAVHEYMGSYSWRRHDRGGQSDRLRLIFW</sequence>
<gene>
    <name evidence="2" type="ORF">MES5069_130077</name>
</gene>
<name>A0ABM9DHT7_9HYPH</name>